<dbReference type="Gene3D" id="1.10.1200.10">
    <property type="entry name" value="ACP-like"/>
    <property type="match status" value="1"/>
</dbReference>
<dbReference type="AlphaFoldDB" id="A0A7L4YNP6"/>
<protein>
    <submittedName>
        <fullName evidence="1">Acyl carrier protein</fullName>
    </submittedName>
</protein>
<evidence type="ECO:0000313" key="1">
    <source>
        <dbReference type="EMBL" id="QHC00698.1"/>
    </source>
</evidence>
<proteinExistence type="predicted"/>
<keyword evidence="2" id="KW-1185">Reference proteome</keyword>
<dbReference type="OrthoDB" id="5326335at2"/>
<dbReference type="InParanoid" id="A0A7L4YNP6"/>
<dbReference type="EMBL" id="CP047156">
    <property type="protein sequence ID" value="QHC00698.1"/>
    <property type="molecule type" value="Genomic_DNA"/>
</dbReference>
<dbReference type="InterPro" id="IPR036736">
    <property type="entry name" value="ACP-like_sf"/>
</dbReference>
<sequence>MTNEDKLKDAFVEALDVEAADIDWDTLKYRGIEQWDSVAHMRLVGEIEDTFDVMLETEQVIDMSSYQVAKEMLTEMGVEFA</sequence>
<evidence type="ECO:0000313" key="2">
    <source>
        <dbReference type="Proteomes" id="UP000463857"/>
    </source>
</evidence>
<dbReference type="KEGG" id="eke:EK0264_10625"/>
<dbReference type="SUPFAM" id="SSF47336">
    <property type="entry name" value="ACP-like"/>
    <property type="match status" value="1"/>
</dbReference>
<dbReference type="RefSeq" id="WP_159545439.1">
    <property type="nucleotide sequence ID" value="NZ_CP047156.1"/>
</dbReference>
<name>A0A7L4YNP6_9ACTN</name>
<accession>A0A7L4YNP6</accession>
<dbReference type="Proteomes" id="UP000463857">
    <property type="component" value="Chromosome"/>
</dbReference>
<gene>
    <name evidence="1" type="ORF">EK0264_10625</name>
</gene>
<organism evidence="1 2">
    <name type="scientific">Epidermidibacterium keratini</name>
    <dbReference type="NCBI Taxonomy" id="1891644"/>
    <lineage>
        <taxon>Bacteria</taxon>
        <taxon>Bacillati</taxon>
        <taxon>Actinomycetota</taxon>
        <taxon>Actinomycetes</taxon>
        <taxon>Sporichthyales</taxon>
        <taxon>Sporichthyaceae</taxon>
        <taxon>Epidermidibacterium</taxon>
    </lineage>
</organism>
<reference evidence="1 2" key="1">
    <citation type="journal article" date="2018" name="Int. J. Syst. Evol. Microbiol.">
        <title>Epidermidibacterium keratini gen. nov., sp. nov., a member of the family Sporichthyaceae, isolated from keratin epidermis.</title>
        <authorList>
            <person name="Lee D.G."/>
            <person name="Trujillo M.E."/>
            <person name="Kang S."/>
            <person name="Nam J.J."/>
            <person name="Kim Y.J."/>
        </authorList>
    </citation>
    <scope>NUCLEOTIDE SEQUENCE [LARGE SCALE GENOMIC DNA]</scope>
    <source>
        <strain evidence="1 2">EPI-7</strain>
    </source>
</reference>